<keyword evidence="1" id="KW-0812">Transmembrane</keyword>
<dbReference type="KEGG" id="atx:GCD22_02105"/>
<evidence type="ECO:0000313" key="4">
    <source>
        <dbReference type="Proteomes" id="UP000363590"/>
    </source>
</evidence>
<accession>A0A5P9XQN8</accession>
<reference evidence="3 4" key="1">
    <citation type="submission" date="2019-10" db="EMBL/GenBank/DDBJ databases">
        <authorList>
            <person name="Wang R."/>
        </authorList>
    </citation>
    <scope>NUCLEOTIDE SEQUENCE [LARGE SCALE GENOMIC DNA]</scope>
    <source>
        <strain evidence="3 4">ATCC 19377</strain>
    </source>
</reference>
<dbReference type="RefSeq" id="WP_031572100.1">
    <property type="nucleotide sequence ID" value="NZ_CP045571.1"/>
</dbReference>
<dbReference type="EMBL" id="CP045571">
    <property type="protein sequence ID" value="QFX96345.1"/>
    <property type="molecule type" value="Genomic_DNA"/>
</dbReference>
<dbReference type="GeneID" id="60696391"/>
<feature type="transmembrane region" description="Helical" evidence="1">
    <location>
        <begin position="56"/>
        <end position="74"/>
    </location>
</feature>
<feature type="transmembrane region" description="Helical" evidence="1">
    <location>
        <begin position="31"/>
        <end position="50"/>
    </location>
</feature>
<protein>
    <recommendedName>
        <fullName evidence="2">YrhK domain-containing protein</fullName>
    </recommendedName>
</protein>
<dbReference type="Proteomes" id="UP000363590">
    <property type="component" value="Chromosome"/>
</dbReference>
<organism evidence="3 4">
    <name type="scientific">Acidithiobacillus thiooxidans ATCC 19377</name>
    <dbReference type="NCBI Taxonomy" id="637390"/>
    <lineage>
        <taxon>Bacteria</taxon>
        <taxon>Pseudomonadati</taxon>
        <taxon>Pseudomonadota</taxon>
        <taxon>Acidithiobacillia</taxon>
        <taxon>Acidithiobacillales</taxon>
        <taxon>Acidithiobacillaceae</taxon>
        <taxon>Acidithiobacillus</taxon>
    </lineage>
</organism>
<sequence>MPENSQSNSNFTICMGHDELLIRNRYETISIANDFMIGILFLVGSFFFFYPSMETAGVWLFVIGSAELLIRPVIRLARHIHLQKLPSGSWDM</sequence>
<evidence type="ECO:0000259" key="2">
    <source>
        <dbReference type="Pfam" id="PF14145"/>
    </source>
</evidence>
<proteinExistence type="predicted"/>
<keyword evidence="1" id="KW-0472">Membrane</keyword>
<evidence type="ECO:0000256" key="1">
    <source>
        <dbReference type="SAM" id="Phobius"/>
    </source>
</evidence>
<dbReference type="AlphaFoldDB" id="A0A5P9XQN8"/>
<dbReference type="InterPro" id="IPR025424">
    <property type="entry name" value="YrhK_domain"/>
</dbReference>
<feature type="domain" description="YrhK" evidence="2">
    <location>
        <begin position="24"/>
        <end position="80"/>
    </location>
</feature>
<gene>
    <name evidence="3" type="ORF">GCD22_02105</name>
</gene>
<name>A0A5P9XQN8_ACITH</name>
<keyword evidence="1" id="KW-1133">Transmembrane helix</keyword>
<evidence type="ECO:0000313" key="3">
    <source>
        <dbReference type="EMBL" id="QFX96345.1"/>
    </source>
</evidence>
<dbReference type="Pfam" id="PF14145">
    <property type="entry name" value="YrhK"/>
    <property type="match status" value="1"/>
</dbReference>